<keyword evidence="2" id="KW-1185">Reference proteome</keyword>
<name>A0A344J7X8_9GAMM</name>
<accession>A0A344J7X8</accession>
<reference evidence="2" key="1">
    <citation type="submission" date="2018-05" db="EMBL/GenBank/DDBJ databases">
        <title>Luteimonas pekinense sp. nov., isolated from human Meibomian gland secretions, Beijing, China.</title>
        <authorList>
            <person name="Wen T."/>
            <person name="Bai H."/>
            <person name="Lv H."/>
        </authorList>
    </citation>
    <scope>NUCLEOTIDE SEQUENCE [LARGE SCALE GENOMIC DNA]</scope>
    <source>
        <strain evidence="2">83-4</strain>
    </source>
</reference>
<protein>
    <recommendedName>
        <fullName evidence="3">DUF4625 domain-containing protein</fullName>
    </recommendedName>
</protein>
<evidence type="ECO:0008006" key="3">
    <source>
        <dbReference type="Google" id="ProtNLM"/>
    </source>
</evidence>
<dbReference type="OrthoDB" id="6008970at2"/>
<dbReference type="KEGG" id="lue:DCD74_10995"/>
<evidence type="ECO:0000313" key="2">
    <source>
        <dbReference type="Proteomes" id="UP000251842"/>
    </source>
</evidence>
<proteinExistence type="predicted"/>
<sequence>MNRKHLTIALASALVATVGITGCKKKEEPVVTPPPAAEAPASTVPAPEPIPSAAPATIVAVELGNAIGADNRVTAANAVFGKTDTIYASINTSGAATATNKLNAKWSYQDGQTVHTEDRAMQGADTIYEFHINNPKGWPVGKYKVDITIDGGQLQTREFEVK</sequence>
<dbReference type="RefSeq" id="WP_112927349.1">
    <property type="nucleotide sequence ID" value="NZ_CP029556.1"/>
</dbReference>
<evidence type="ECO:0000313" key="1">
    <source>
        <dbReference type="EMBL" id="AXA85138.1"/>
    </source>
</evidence>
<dbReference type="PROSITE" id="PS51257">
    <property type="entry name" value="PROKAR_LIPOPROTEIN"/>
    <property type="match status" value="1"/>
</dbReference>
<gene>
    <name evidence="1" type="ORF">DCD74_10995</name>
</gene>
<organism evidence="1 2">
    <name type="scientific">Solilutibacter oculi</name>
    <dbReference type="NCBI Taxonomy" id="2698682"/>
    <lineage>
        <taxon>Bacteria</taxon>
        <taxon>Pseudomonadati</taxon>
        <taxon>Pseudomonadota</taxon>
        <taxon>Gammaproteobacteria</taxon>
        <taxon>Lysobacterales</taxon>
        <taxon>Lysobacteraceae</taxon>
        <taxon>Solilutibacter</taxon>
    </lineage>
</organism>
<dbReference type="Proteomes" id="UP000251842">
    <property type="component" value="Chromosome"/>
</dbReference>
<dbReference type="EMBL" id="CP029556">
    <property type="protein sequence ID" value="AXA85138.1"/>
    <property type="molecule type" value="Genomic_DNA"/>
</dbReference>
<dbReference type="AlphaFoldDB" id="A0A344J7X8"/>